<name>A0A2C9KKI5_BIOGL</name>
<feature type="compositionally biased region" description="Polar residues" evidence="1">
    <location>
        <begin position="113"/>
        <end position="122"/>
    </location>
</feature>
<dbReference type="EnsemblMetazoa" id="BGLB020746-RB">
    <property type="protein sequence ID" value="BGLB020746-PB"/>
    <property type="gene ID" value="BGLB020746"/>
</dbReference>
<dbReference type="Proteomes" id="UP000076420">
    <property type="component" value="Unassembled WGS sequence"/>
</dbReference>
<organism evidence="2 3">
    <name type="scientific">Biomphalaria glabrata</name>
    <name type="common">Bloodfluke planorb</name>
    <name type="synonym">Freshwater snail</name>
    <dbReference type="NCBI Taxonomy" id="6526"/>
    <lineage>
        <taxon>Eukaryota</taxon>
        <taxon>Metazoa</taxon>
        <taxon>Spiralia</taxon>
        <taxon>Lophotrochozoa</taxon>
        <taxon>Mollusca</taxon>
        <taxon>Gastropoda</taxon>
        <taxon>Heterobranchia</taxon>
        <taxon>Euthyneura</taxon>
        <taxon>Panpulmonata</taxon>
        <taxon>Hygrophila</taxon>
        <taxon>Lymnaeoidea</taxon>
        <taxon>Planorbidae</taxon>
        <taxon>Biomphalaria</taxon>
    </lineage>
</organism>
<evidence type="ECO:0000313" key="3">
    <source>
        <dbReference type="Proteomes" id="UP000076420"/>
    </source>
</evidence>
<sequence>MSPQQTNLEPIVGKLINLSLASDKCQSPNRADTRGVDLDKAKTPCQSRRDPVLHLYSHIKYSQRLEKQRQTRTARAERKRRKELILSGTKSFEVDRHSGRWLSTDLNSDHQEQSLPTNNSYSGIRPNESAKNNGNILEFPQESEHSLFLDDCKHSKEIIKSPDSQYSVFIPIKDRNAHSPNKNQIHIRSTETGASANRSKIHWNSVQPGRVTPARVPVITIDSQRLL</sequence>
<dbReference type="VEuPathDB" id="VectorBase:BGLB020746"/>
<dbReference type="AlphaFoldDB" id="A0A2C9KKI5"/>
<feature type="region of interest" description="Disordered" evidence="1">
    <location>
        <begin position="103"/>
        <end position="129"/>
    </location>
</feature>
<gene>
    <name evidence="2" type="primary">106068627</name>
</gene>
<dbReference type="EnsemblMetazoa" id="BGLB020746-RA">
    <property type="protein sequence ID" value="BGLB020746-PA"/>
    <property type="gene ID" value="BGLB020746"/>
</dbReference>
<dbReference type="OrthoDB" id="6102268at2759"/>
<evidence type="ECO:0000313" key="2">
    <source>
        <dbReference type="EnsemblMetazoa" id="BGLB020746-PB"/>
    </source>
</evidence>
<dbReference type="KEGG" id="bgt:106068627"/>
<dbReference type="VEuPathDB" id="VectorBase:BGLAX_029459"/>
<protein>
    <submittedName>
        <fullName evidence="2">Uncharacterized protein</fullName>
    </submittedName>
</protein>
<proteinExistence type="predicted"/>
<reference evidence="2" key="1">
    <citation type="submission" date="2020-05" db="UniProtKB">
        <authorList>
            <consortium name="EnsemblMetazoa"/>
        </authorList>
    </citation>
    <scope>IDENTIFICATION</scope>
    <source>
        <strain evidence="2">BB02</strain>
    </source>
</reference>
<accession>A0A2C9KKI5</accession>
<evidence type="ECO:0000256" key="1">
    <source>
        <dbReference type="SAM" id="MobiDB-lite"/>
    </source>
</evidence>